<dbReference type="GO" id="GO:0016020">
    <property type="term" value="C:membrane"/>
    <property type="evidence" value="ECO:0007669"/>
    <property type="project" value="TreeGrafter"/>
</dbReference>
<evidence type="ECO:0000313" key="6">
    <source>
        <dbReference type="EMBL" id="EJZ83992.1"/>
    </source>
</evidence>
<keyword evidence="2" id="KW-0378">Hydrolase</keyword>
<keyword evidence="4" id="KW-0472">Membrane</keyword>
<dbReference type="Proteomes" id="UP000006069">
    <property type="component" value="Unassembled WGS sequence"/>
</dbReference>
<evidence type="ECO:0000256" key="2">
    <source>
        <dbReference type="ARBA" id="ARBA00022801"/>
    </source>
</evidence>
<evidence type="ECO:0000256" key="3">
    <source>
        <dbReference type="SAM" id="MobiDB-lite"/>
    </source>
</evidence>
<dbReference type="InterPro" id="IPR011330">
    <property type="entry name" value="Glyco_hydro/deAcase_b/a-brl"/>
</dbReference>
<feature type="compositionally biased region" description="Basic and acidic residues" evidence="3">
    <location>
        <begin position="52"/>
        <end position="66"/>
    </location>
</feature>
<evidence type="ECO:0000256" key="4">
    <source>
        <dbReference type="SAM" id="Phobius"/>
    </source>
</evidence>
<dbReference type="PANTHER" id="PTHR10587:SF133">
    <property type="entry name" value="CHITIN DEACETYLASE 1-RELATED"/>
    <property type="match status" value="1"/>
</dbReference>
<feature type="transmembrane region" description="Helical" evidence="4">
    <location>
        <begin position="110"/>
        <end position="130"/>
    </location>
</feature>
<dbReference type="EMBL" id="ADMD01000007">
    <property type="protein sequence ID" value="EJZ83992.1"/>
    <property type="molecule type" value="Genomic_DNA"/>
</dbReference>
<evidence type="ECO:0000256" key="1">
    <source>
        <dbReference type="ARBA" id="ARBA00022723"/>
    </source>
</evidence>
<dbReference type="PANTHER" id="PTHR10587">
    <property type="entry name" value="GLYCOSYL TRANSFERASE-RELATED"/>
    <property type="match status" value="1"/>
</dbReference>
<dbReference type="InParanoid" id="K0YK53"/>
<dbReference type="GO" id="GO:0046872">
    <property type="term" value="F:metal ion binding"/>
    <property type="evidence" value="ECO:0007669"/>
    <property type="project" value="UniProtKB-KW"/>
</dbReference>
<dbReference type="SUPFAM" id="SSF88713">
    <property type="entry name" value="Glycoside hydrolase/deacetylase"/>
    <property type="match status" value="1"/>
</dbReference>
<gene>
    <name evidence="6" type="ORF">HMPREF9451_01518</name>
</gene>
<feature type="compositionally biased region" description="Polar residues" evidence="3">
    <location>
        <begin position="14"/>
        <end position="44"/>
    </location>
</feature>
<dbReference type="GO" id="GO:0016810">
    <property type="term" value="F:hydrolase activity, acting on carbon-nitrogen (but not peptide) bonds"/>
    <property type="evidence" value="ECO:0007669"/>
    <property type="project" value="InterPro"/>
</dbReference>
<name>K0YK53_9ACTN</name>
<dbReference type="InterPro" id="IPR050248">
    <property type="entry name" value="Polysacc_deacetylase_ArnD"/>
</dbReference>
<dbReference type="PROSITE" id="PS51677">
    <property type="entry name" value="NODB"/>
    <property type="match status" value="1"/>
</dbReference>
<dbReference type="Gene3D" id="3.20.20.370">
    <property type="entry name" value="Glycoside hydrolase/deacetylase"/>
    <property type="match status" value="1"/>
</dbReference>
<dbReference type="InterPro" id="IPR002509">
    <property type="entry name" value="NODB_dom"/>
</dbReference>
<keyword evidence="4" id="KW-1133">Transmembrane helix</keyword>
<protein>
    <recommendedName>
        <fullName evidence="5">NodB homology domain-containing protein</fullName>
    </recommendedName>
</protein>
<dbReference type="GO" id="GO:0005975">
    <property type="term" value="P:carbohydrate metabolic process"/>
    <property type="evidence" value="ECO:0007669"/>
    <property type="project" value="InterPro"/>
</dbReference>
<dbReference type="eggNOG" id="COG0726">
    <property type="taxonomic scope" value="Bacteria"/>
</dbReference>
<evidence type="ECO:0000313" key="7">
    <source>
        <dbReference type="Proteomes" id="UP000006069"/>
    </source>
</evidence>
<comment type="caution">
    <text evidence="6">The sequence shown here is derived from an EMBL/GenBank/DDBJ whole genome shotgun (WGS) entry which is preliminary data.</text>
</comment>
<keyword evidence="4" id="KW-0812">Transmembrane</keyword>
<sequence>MSTEHGAKPHPTYRQESNTAQTGSRHSRPSVSQSRRVHGTQSRKTAPAPKIPKHELDVDSADHNHAAEQTQAHRFGQSEGKQHAPDTPPQGYQPLWDERPFLNPRISRRLFIAAGATALVAVGVFGFSAFKRMTPITVSVNGSALEIKGERTLQTVLDESGTPITPGNLVDITGEVITQGGGTPFTATINGQEATDPSAALADGDVLTLFDGVDTEEPSRTEDKAIGPNAAELGNGPIHAITAQGTQGLAVVKTGETSGKEVIVETKEEGENRIYQRAYPDTGGEKVIALTFDDGPWEDHTAAILDILRDNEAKATFFTVGERIAGPGVELVKRESDEGHQVCTHSWDHASGSGQGVNLSFMSRDEQRDEIVRGMQAIADATGKDASKVMRAPGGNFPLEVWQNLEDIIVADIGWDIDTLDWKRPGASAVANQLKNATPGDIILMHDGGGDRSQTVEALRIALPYLKEQGFSFITIDEMMQYPVKEQ</sequence>
<proteinExistence type="predicted"/>
<organism evidence="6 7">
    <name type="scientific">Slackia piriformis YIT 12062</name>
    <dbReference type="NCBI Taxonomy" id="742818"/>
    <lineage>
        <taxon>Bacteria</taxon>
        <taxon>Bacillati</taxon>
        <taxon>Actinomycetota</taxon>
        <taxon>Coriobacteriia</taxon>
        <taxon>Eggerthellales</taxon>
        <taxon>Eggerthellaceae</taxon>
        <taxon>Slackia</taxon>
    </lineage>
</organism>
<dbReference type="HOGENOM" id="CLU_034359_0_0_11"/>
<feature type="region of interest" description="Disordered" evidence="3">
    <location>
        <begin position="1"/>
        <end position="95"/>
    </location>
</feature>
<dbReference type="AlphaFoldDB" id="K0YK53"/>
<keyword evidence="7" id="KW-1185">Reference proteome</keyword>
<evidence type="ECO:0000259" key="5">
    <source>
        <dbReference type="PROSITE" id="PS51677"/>
    </source>
</evidence>
<keyword evidence="1" id="KW-0479">Metal-binding</keyword>
<dbReference type="Pfam" id="PF01522">
    <property type="entry name" value="Polysacc_deac_1"/>
    <property type="match status" value="1"/>
</dbReference>
<feature type="domain" description="NodB homology" evidence="5">
    <location>
        <begin position="286"/>
        <end position="474"/>
    </location>
</feature>
<reference evidence="6 7" key="1">
    <citation type="submission" date="2012-08" db="EMBL/GenBank/DDBJ databases">
        <title>The Genome Sequence of Slackia piriformis YIT 12062.</title>
        <authorList>
            <consortium name="The Broad Institute Genome Sequencing Platform"/>
            <person name="Earl A."/>
            <person name="Ward D."/>
            <person name="Feldgarden M."/>
            <person name="Gevers D."/>
            <person name="Morotomi M."/>
            <person name="Walker B."/>
            <person name="Young S.K."/>
            <person name="Zeng Q."/>
            <person name="Gargeya S."/>
            <person name="Fitzgerald M."/>
            <person name="Haas B."/>
            <person name="Abouelleil A."/>
            <person name="Alvarado L."/>
            <person name="Arachchi H.M."/>
            <person name="Berlin A.M."/>
            <person name="Chapman S.B."/>
            <person name="Goldberg J."/>
            <person name="Griggs A."/>
            <person name="Gujja S."/>
            <person name="Hansen M."/>
            <person name="Howarth C."/>
            <person name="Imamovic A."/>
            <person name="Larimer J."/>
            <person name="McCowen C."/>
            <person name="Montmayeur A."/>
            <person name="Murphy C."/>
            <person name="Neiman D."/>
            <person name="Pearson M."/>
            <person name="Priest M."/>
            <person name="Roberts A."/>
            <person name="Saif S."/>
            <person name="Shea T."/>
            <person name="Sisk P."/>
            <person name="Sykes S."/>
            <person name="Wortman J."/>
            <person name="Nusbaum C."/>
            <person name="Birren B."/>
        </authorList>
    </citation>
    <scope>NUCLEOTIDE SEQUENCE [LARGE SCALE GENOMIC DNA]</scope>
    <source>
        <strain evidence="6 7">YIT 12062</strain>
    </source>
</reference>
<accession>K0YK53</accession>
<dbReference type="CDD" id="cd10917">
    <property type="entry name" value="CE4_NodB_like_6s_7s"/>
    <property type="match status" value="1"/>
</dbReference>
<dbReference type="PATRIC" id="fig|742818.3.peg.1604"/>